<comment type="caution">
    <text evidence="2">The sequence shown here is derived from an EMBL/GenBank/DDBJ whole genome shotgun (WGS) entry which is preliminary data.</text>
</comment>
<dbReference type="Proteomes" id="UP000824120">
    <property type="component" value="Chromosome 2"/>
</dbReference>
<sequence>MAGKREVLGDEEREREREGEKWENRKRVEGQGREGRRLKKLRGKRELGWSLSEKGRVKCNTNEASKGNTRGSSYGFYIRDNMGDLYYTQRHKACESLQTWKQK</sequence>
<dbReference type="EMBL" id="JACXVP010000002">
    <property type="protein sequence ID" value="KAG5626403.1"/>
    <property type="molecule type" value="Genomic_DNA"/>
</dbReference>
<reference evidence="2 3" key="1">
    <citation type="submission" date="2020-09" db="EMBL/GenBank/DDBJ databases">
        <title>De no assembly of potato wild relative species, Solanum commersonii.</title>
        <authorList>
            <person name="Cho K."/>
        </authorList>
    </citation>
    <scope>NUCLEOTIDE SEQUENCE [LARGE SCALE GENOMIC DNA]</scope>
    <source>
        <strain evidence="2">LZ3.2</strain>
        <tissue evidence="2">Leaf</tissue>
    </source>
</reference>
<gene>
    <name evidence="2" type="ORF">H5410_011621</name>
</gene>
<name>A0A9J6AQ64_SOLCO</name>
<proteinExistence type="predicted"/>
<evidence type="ECO:0000313" key="3">
    <source>
        <dbReference type="Proteomes" id="UP000824120"/>
    </source>
</evidence>
<feature type="region of interest" description="Disordered" evidence="1">
    <location>
        <begin position="1"/>
        <end position="36"/>
    </location>
</feature>
<dbReference type="AlphaFoldDB" id="A0A9J6AQ64"/>
<evidence type="ECO:0000256" key="1">
    <source>
        <dbReference type="SAM" id="MobiDB-lite"/>
    </source>
</evidence>
<protein>
    <submittedName>
        <fullName evidence="2">Uncharacterized protein</fullName>
    </submittedName>
</protein>
<organism evidence="2 3">
    <name type="scientific">Solanum commersonii</name>
    <name type="common">Commerson's wild potato</name>
    <name type="synonym">Commerson's nightshade</name>
    <dbReference type="NCBI Taxonomy" id="4109"/>
    <lineage>
        <taxon>Eukaryota</taxon>
        <taxon>Viridiplantae</taxon>
        <taxon>Streptophyta</taxon>
        <taxon>Embryophyta</taxon>
        <taxon>Tracheophyta</taxon>
        <taxon>Spermatophyta</taxon>
        <taxon>Magnoliopsida</taxon>
        <taxon>eudicotyledons</taxon>
        <taxon>Gunneridae</taxon>
        <taxon>Pentapetalae</taxon>
        <taxon>asterids</taxon>
        <taxon>lamiids</taxon>
        <taxon>Solanales</taxon>
        <taxon>Solanaceae</taxon>
        <taxon>Solanoideae</taxon>
        <taxon>Solaneae</taxon>
        <taxon>Solanum</taxon>
    </lineage>
</organism>
<keyword evidence="3" id="KW-1185">Reference proteome</keyword>
<feature type="compositionally biased region" description="Basic and acidic residues" evidence="1">
    <location>
        <begin position="1"/>
        <end position="35"/>
    </location>
</feature>
<evidence type="ECO:0000313" key="2">
    <source>
        <dbReference type="EMBL" id="KAG5626403.1"/>
    </source>
</evidence>
<accession>A0A9J6AQ64</accession>